<dbReference type="EMBL" id="JALJOR010000010">
    <property type="protein sequence ID" value="KAK9809848.1"/>
    <property type="molecule type" value="Genomic_DNA"/>
</dbReference>
<dbReference type="Proteomes" id="UP001489004">
    <property type="component" value="Unassembled WGS sequence"/>
</dbReference>
<name>A0AAW1PML9_9CHLO</name>
<dbReference type="AlphaFoldDB" id="A0AAW1PML9"/>
<dbReference type="PROSITE" id="PS51257">
    <property type="entry name" value="PROKAR_LIPOPROTEIN"/>
    <property type="match status" value="1"/>
</dbReference>
<accession>A0AAW1PML9</accession>
<gene>
    <name evidence="3" type="ORF">WJX72_000335</name>
</gene>
<evidence type="ECO:0000313" key="3">
    <source>
        <dbReference type="EMBL" id="KAK9809848.1"/>
    </source>
</evidence>
<reference evidence="3 4" key="1">
    <citation type="journal article" date="2024" name="Nat. Commun.">
        <title>Phylogenomics reveals the evolutionary origins of lichenization in chlorophyte algae.</title>
        <authorList>
            <person name="Puginier C."/>
            <person name="Libourel C."/>
            <person name="Otte J."/>
            <person name="Skaloud P."/>
            <person name="Haon M."/>
            <person name="Grisel S."/>
            <person name="Petersen M."/>
            <person name="Berrin J.G."/>
            <person name="Delaux P.M."/>
            <person name="Dal Grande F."/>
            <person name="Keller J."/>
        </authorList>
    </citation>
    <scope>NUCLEOTIDE SEQUENCE [LARGE SCALE GENOMIC DNA]</scope>
    <source>
        <strain evidence="3 4">SAG 2043</strain>
    </source>
</reference>
<organism evidence="3 4">
    <name type="scientific">[Myrmecia] bisecta</name>
    <dbReference type="NCBI Taxonomy" id="41462"/>
    <lineage>
        <taxon>Eukaryota</taxon>
        <taxon>Viridiplantae</taxon>
        <taxon>Chlorophyta</taxon>
        <taxon>core chlorophytes</taxon>
        <taxon>Trebouxiophyceae</taxon>
        <taxon>Trebouxiales</taxon>
        <taxon>Trebouxiaceae</taxon>
        <taxon>Myrmecia</taxon>
    </lineage>
</organism>
<dbReference type="GO" id="GO:0046921">
    <property type="term" value="F:alpha-(1-&gt;6)-fucosyltransferase activity"/>
    <property type="evidence" value="ECO:0007669"/>
    <property type="project" value="TreeGrafter"/>
</dbReference>
<feature type="signal peptide" evidence="2">
    <location>
        <begin position="1"/>
        <end position="24"/>
    </location>
</feature>
<feature type="compositionally biased region" description="Low complexity" evidence="1">
    <location>
        <begin position="378"/>
        <end position="402"/>
    </location>
</feature>
<sequence length="433" mass="47784">MRRASAAVLGFLALACWPVCQVLADAGRRSKLDTDPRLEDVDWDGIPVTIDAAEGPFWLQDTHKRLMYVQPYGGLGNRLRAVASALTESKSRGFDVRIVWQAHELTAFNAEWSDLFSGPELPFATWPGGSTDPMEAKCQMHDIETPAHFASIASKRSNWKMINGRPTLCVRTLRWLCSQNPRFTHWFYPLVKPSPRVAELMETFKEEVRWNTGTQWIGVHIRRTDLPLAGKRAADVLPLSTYKDIVKVLLSFPYSWDHNVRIFLATDDPAAEEDFRLSFPDKVFTYRKDWKSAHRDNLAGMLHGLADLMLLSQCKVILGTYSSSFTDAAVALGGHPYYIMVGEQLEKQEAVAPLPKIVIPIAETGGRPGADASTNTESPGKPSTGSPASTGSSLTTSGSVPGDMERAPADKPRPDSGHQPDNKQLADGPVISK</sequence>
<proteinExistence type="predicted"/>
<evidence type="ECO:0000313" key="4">
    <source>
        <dbReference type="Proteomes" id="UP001489004"/>
    </source>
</evidence>
<dbReference type="PANTHER" id="PTHR13132:SF29">
    <property type="entry name" value="ALPHA-(1,6)-FUCOSYLTRANSFERASE"/>
    <property type="match status" value="1"/>
</dbReference>
<dbReference type="PANTHER" id="PTHR13132">
    <property type="entry name" value="ALPHA- 1,6 -FUCOSYLTRANSFERASE"/>
    <property type="match status" value="1"/>
</dbReference>
<evidence type="ECO:0000256" key="1">
    <source>
        <dbReference type="SAM" id="MobiDB-lite"/>
    </source>
</evidence>
<feature type="chain" id="PRO_5043340403" evidence="2">
    <location>
        <begin position="25"/>
        <end position="433"/>
    </location>
</feature>
<feature type="region of interest" description="Disordered" evidence="1">
    <location>
        <begin position="362"/>
        <end position="433"/>
    </location>
</feature>
<keyword evidence="2" id="KW-0732">Signal</keyword>
<evidence type="ECO:0000256" key="2">
    <source>
        <dbReference type="SAM" id="SignalP"/>
    </source>
</evidence>
<dbReference type="Gene3D" id="3.40.50.11350">
    <property type="match status" value="1"/>
</dbReference>
<dbReference type="GO" id="GO:0006487">
    <property type="term" value="P:protein N-linked glycosylation"/>
    <property type="evidence" value="ECO:0007669"/>
    <property type="project" value="TreeGrafter"/>
</dbReference>
<keyword evidence="4" id="KW-1185">Reference proteome</keyword>
<comment type="caution">
    <text evidence="3">The sequence shown here is derived from an EMBL/GenBank/DDBJ whole genome shotgun (WGS) entry which is preliminary data.</text>
</comment>
<protein>
    <submittedName>
        <fullName evidence="3">Uncharacterized protein</fullName>
    </submittedName>
</protein>
<feature type="compositionally biased region" description="Basic and acidic residues" evidence="1">
    <location>
        <begin position="403"/>
        <end position="421"/>
    </location>
</feature>